<dbReference type="Pfam" id="PF03732">
    <property type="entry name" value="Retrotrans_gag"/>
    <property type="match status" value="1"/>
</dbReference>
<evidence type="ECO:0000259" key="2">
    <source>
        <dbReference type="Pfam" id="PF03732"/>
    </source>
</evidence>
<dbReference type="PANTHER" id="PTHR33067:SF9">
    <property type="entry name" value="RNA-DIRECTED DNA POLYMERASE"/>
    <property type="match status" value="1"/>
</dbReference>
<dbReference type="EMBL" id="JX000234">
    <property type="protein sequence ID" value="AFN88198.1"/>
    <property type="molecule type" value="Genomic_DNA"/>
</dbReference>
<accession>I7AYD2</accession>
<evidence type="ECO:0000313" key="3">
    <source>
        <dbReference type="EMBL" id="AFN88198.1"/>
    </source>
</evidence>
<feature type="coiled-coil region" evidence="1">
    <location>
        <begin position="347"/>
        <end position="381"/>
    </location>
</feature>
<dbReference type="CDD" id="cd00303">
    <property type="entry name" value="retropepsin_like"/>
    <property type="match status" value="1"/>
</dbReference>
<proteinExistence type="predicted"/>
<feature type="domain" description="Retrotransposon gag" evidence="2">
    <location>
        <begin position="59"/>
        <end position="150"/>
    </location>
</feature>
<keyword evidence="1" id="KW-0175">Coiled coil</keyword>
<evidence type="ECO:0000256" key="1">
    <source>
        <dbReference type="SAM" id="Coils"/>
    </source>
</evidence>
<reference evidence="3" key="1">
    <citation type="journal article" date="2012" name="Theor. Appl. Genet.">
        <title>Development of candidate gene markers associated to common bacterial blight resistance in common bean.</title>
        <authorList>
            <person name="Shi C."/>
            <person name="Yu K."/>
            <person name="Xie W."/>
            <person name="Perry G."/>
            <person name="Navabi A."/>
            <person name="Peter Pauls K."/>
            <person name="Miklas P.N."/>
            <person name="Fourie D."/>
        </authorList>
    </citation>
    <scope>NUCLEOTIDE SEQUENCE</scope>
</reference>
<dbReference type="SUPFAM" id="SSF50630">
    <property type="entry name" value="Acid proteases"/>
    <property type="match status" value="1"/>
</dbReference>
<protein>
    <submittedName>
        <fullName evidence="3">Retropepsin-like protein</fullName>
    </submittedName>
</protein>
<dbReference type="Gene3D" id="2.40.70.10">
    <property type="entry name" value="Acid Proteases"/>
    <property type="match status" value="1"/>
</dbReference>
<dbReference type="InterPro" id="IPR021109">
    <property type="entry name" value="Peptidase_aspartic_dom_sf"/>
</dbReference>
<organism evidence="3">
    <name type="scientific">Phaseolus vulgaris</name>
    <name type="common">Kidney bean</name>
    <name type="synonym">French bean</name>
    <dbReference type="NCBI Taxonomy" id="3885"/>
    <lineage>
        <taxon>Eukaryota</taxon>
        <taxon>Viridiplantae</taxon>
        <taxon>Streptophyta</taxon>
        <taxon>Embryophyta</taxon>
        <taxon>Tracheophyta</taxon>
        <taxon>Spermatophyta</taxon>
        <taxon>Magnoliopsida</taxon>
        <taxon>eudicotyledons</taxon>
        <taxon>Gunneridae</taxon>
        <taxon>Pentapetalae</taxon>
        <taxon>rosids</taxon>
        <taxon>fabids</taxon>
        <taxon>Fabales</taxon>
        <taxon>Fabaceae</taxon>
        <taxon>Papilionoideae</taxon>
        <taxon>50 kb inversion clade</taxon>
        <taxon>NPAAA clade</taxon>
        <taxon>indigoferoid/millettioid clade</taxon>
        <taxon>Phaseoleae</taxon>
        <taxon>Phaseolus</taxon>
    </lineage>
</organism>
<dbReference type="PANTHER" id="PTHR33067">
    <property type="entry name" value="RNA-DIRECTED DNA POLYMERASE-RELATED"/>
    <property type="match status" value="1"/>
</dbReference>
<dbReference type="InterPro" id="IPR005162">
    <property type="entry name" value="Retrotrans_gag_dom"/>
</dbReference>
<name>I7AYD2_PHAVU</name>
<sequence>MCIQYPDGQCELKSGLIHLLPKFHGLAGEDPHKHLKKFHTMCTTMRPAGVTEKHIKLKAFPSSLQDAAKDWLYYLPAGSVTNWERLKRVFLEKFFPASRATSIRKEICGIRQQDRESLYEYWEIFKRLCTSCPYHQINEQLLIQYFDEGLIPINRQMIDAASGGALVDKTPVAARQVIEIMASNNQQFHTRSNSAAPVRGVHEMTTNYVADHAQMKAQLDDLTSMTKQLTMPQMVARVCGICIANHATDACPTLQEVEGGNNVECPQAYAANIFNSGRQSTNFPFNNRLSNPPQQPFNHDLSTNKYNPGWKNHPNLRWEKGGSSLEDVIKHMAEVNTQFQQRTSEIVQRTDERVQRIEVSIHNLENQIGQLVTRMNEMNSKGSDKLPSQTAINPHNVNSITLRSENDNQRRINTRNKDMDVPPRPSHEVDIQGGNASLDRPSIPLPFPQRVVQTSRKMEKTDKEILETFRKVEVNIPLLDVIKQIPRYAKFFKDLCTHKRRLKGNEKVNMGRNVSALIAKPAAAIPEKCKDPGTFTIPCIIGNNLFENAMLDLGASINVMPLSVFSSLSLGPLKPTGVVIQLANRSTVQPAGLIEDILIQVNKLVFPTDFYILDMGGEDSNSSATTMILGRPFLRTARTKIDVHTGTLTMEFGDNLFQFNILDVVKHPVEDHSMYHLDILDDIADDNVLDFLGDCNFSDSIDWTYAEIDEFISFDVLDYSNPNEL</sequence>
<dbReference type="AlphaFoldDB" id="I7AYD2"/>